<dbReference type="PROSITE" id="PS51755">
    <property type="entry name" value="OMPR_PHOB"/>
    <property type="match status" value="1"/>
</dbReference>
<dbReference type="Gene3D" id="1.10.10.10">
    <property type="entry name" value="Winged helix-like DNA-binding domain superfamily/Winged helix DNA-binding domain"/>
    <property type="match status" value="1"/>
</dbReference>
<keyword evidence="1 2" id="KW-0238">DNA-binding</keyword>
<name>A0A2N6D1Q4_9GAMM</name>
<dbReference type="InterPro" id="IPR036388">
    <property type="entry name" value="WH-like_DNA-bd_sf"/>
</dbReference>
<dbReference type="AlphaFoldDB" id="A0A2N6D1Q4"/>
<dbReference type="Gene3D" id="1.25.40.10">
    <property type="entry name" value="Tetratricopeptide repeat domain"/>
    <property type="match status" value="2"/>
</dbReference>
<organism evidence="4 5">
    <name type="scientific">Sedimenticola selenatireducens</name>
    <dbReference type="NCBI Taxonomy" id="191960"/>
    <lineage>
        <taxon>Bacteria</taxon>
        <taxon>Pseudomonadati</taxon>
        <taxon>Pseudomonadota</taxon>
        <taxon>Gammaproteobacteria</taxon>
        <taxon>Chromatiales</taxon>
        <taxon>Sedimenticolaceae</taxon>
        <taxon>Sedimenticola</taxon>
    </lineage>
</organism>
<evidence type="ECO:0000313" key="5">
    <source>
        <dbReference type="Proteomes" id="UP000235015"/>
    </source>
</evidence>
<dbReference type="InterPro" id="IPR016032">
    <property type="entry name" value="Sig_transdc_resp-reg_C-effctor"/>
</dbReference>
<dbReference type="InterPro" id="IPR019734">
    <property type="entry name" value="TPR_rpt"/>
</dbReference>
<evidence type="ECO:0000256" key="1">
    <source>
        <dbReference type="ARBA" id="ARBA00023125"/>
    </source>
</evidence>
<dbReference type="Pfam" id="PF14559">
    <property type="entry name" value="TPR_19"/>
    <property type="match status" value="1"/>
</dbReference>
<dbReference type="InterPro" id="IPR011990">
    <property type="entry name" value="TPR-like_helical_dom_sf"/>
</dbReference>
<dbReference type="EMBL" id="PKUN01000001">
    <property type="protein sequence ID" value="PLX63615.1"/>
    <property type="molecule type" value="Genomic_DNA"/>
</dbReference>
<dbReference type="Pfam" id="PF00486">
    <property type="entry name" value="Trans_reg_C"/>
    <property type="match status" value="1"/>
</dbReference>
<gene>
    <name evidence="4" type="ORF">C0630_01615</name>
</gene>
<dbReference type="SUPFAM" id="SSF46894">
    <property type="entry name" value="C-terminal effector domain of the bipartite response regulators"/>
    <property type="match status" value="1"/>
</dbReference>
<dbReference type="SMART" id="SM00862">
    <property type="entry name" value="Trans_reg_C"/>
    <property type="match status" value="1"/>
</dbReference>
<dbReference type="GO" id="GO:0000160">
    <property type="term" value="P:phosphorelay signal transduction system"/>
    <property type="evidence" value="ECO:0007669"/>
    <property type="project" value="InterPro"/>
</dbReference>
<dbReference type="PANTHER" id="PTHR12558">
    <property type="entry name" value="CELL DIVISION CYCLE 16,23,27"/>
    <property type="match status" value="1"/>
</dbReference>
<dbReference type="PANTHER" id="PTHR12558:SF33">
    <property type="entry name" value="BLL7664 PROTEIN"/>
    <property type="match status" value="1"/>
</dbReference>
<reference evidence="4 5" key="1">
    <citation type="submission" date="2017-11" db="EMBL/GenBank/DDBJ databases">
        <title>Genome-resolved metagenomics identifies genetic mobility, metabolic interactions, and unexpected diversity in perchlorate-reducing communities.</title>
        <authorList>
            <person name="Barnum T.P."/>
            <person name="Figueroa I.A."/>
            <person name="Carlstrom C.I."/>
            <person name="Lucas L.N."/>
            <person name="Engelbrektson A.L."/>
            <person name="Coates J.D."/>
        </authorList>
    </citation>
    <scope>NUCLEOTIDE SEQUENCE [LARGE SCALE GENOMIC DNA]</scope>
    <source>
        <strain evidence="4">BM301</strain>
    </source>
</reference>
<feature type="domain" description="OmpR/PhoB-type" evidence="3">
    <location>
        <begin position="1"/>
        <end position="98"/>
    </location>
</feature>
<dbReference type="STRING" id="1111735.GCA_000428045_03462"/>
<dbReference type="SUPFAM" id="SSF48452">
    <property type="entry name" value="TPR-like"/>
    <property type="match status" value="1"/>
</dbReference>
<evidence type="ECO:0000259" key="3">
    <source>
        <dbReference type="PROSITE" id="PS51755"/>
    </source>
</evidence>
<protein>
    <recommendedName>
        <fullName evidence="3">OmpR/PhoB-type domain-containing protein</fullName>
    </recommendedName>
</protein>
<proteinExistence type="predicted"/>
<dbReference type="GO" id="GO:0006355">
    <property type="term" value="P:regulation of DNA-templated transcription"/>
    <property type="evidence" value="ECO:0007669"/>
    <property type="project" value="InterPro"/>
</dbReference>
<dbReference type="Proteomes" id="UP000235015">
    <property type="component" value="Unassembled WGS sequence"/>
</dbReference>
<dbReference type="InterPro" id="IPR001867">
    <property type="entry name" value="OmpR/PhoB-type_DNA-bd"/>
</dbReference>
<dbReference type="GO" id="GO:0003677">
    <property type="term" value="F:DNA binding"/>
    <property type="evidence" value="ECO:0007669"/>
    <property type="project" value="UniProtKB-UniRule"/>
</dbReference>
<evidence type="ECO:0000313" key="4">
    <source>
        <dbReference type="EMBL" id="PLX63615.1"/>
    </source>
</evidence>
<sequence>MRLSFDDFVIDTTRYELRRNDQPCKLEPKVFDLIAHFAQHPNQVFSREQLVELLWNGRFVSDATISTCIKSARKAIGDSGAAQRYIQTVRGRGFRFYAGVIRDAPATSEISGQPSKTAASDRNDDPSLLVLPFRPLSDQPESIQLASGLTMELLAILTRIPLLRLSARTHRYADLEVTPSARQIHEDLGVNFVLESSVQLVEGRHHINVGLADARTGFRLWSERFVVSGSVGAALQEGVVAITAKLEPQLYRAIARLVGSVDNEENGRSLFLEASSMLALKGWHHDSFAQAAEILRRSWQCEPEFALAPSLLSLVLGFGHRVGLLKDREQAKHEALKAAEMSLELDSLDSTVLGYSGCALADIGQPDRALPILRNAIELTPANAQAWAALGAACILHQRLDEGIAHIRHGIAISPLDSRLSIWGSVLTAGLLLSGDYEDALHQGQLACQRDDRNFMARVVLAGAYLARNENQQAHAALEDAYRIKPDLSRLQVHSLLGRDLGEALLKLRRPTTGNF</sequence>
<accession>A0A2N6D1Q4</accession>
<comment type="caution">
    <text evidence="4">The sequence shown here is derived from an EMBL/GenBank/DDBJ whole genome shotgun (WGS) entry which is preliminary data.</text>
</comment>
<evidence type="ECO:0000256" key="2">
    <source>
        <dbReference type="PROSITE-ProRule" id="PRU01091"/>
    </source>
</evidence>
<dbReference type="SMART" id="SM00028">
    <property type="entry name" value="TPR"/>
    <property type="match status" value="3"/>
</dbReference>
<feature type="DNA-binding region" description="OmpR/PhoB-type" evidence="2">
    <location>
        <begin position="1"/>
        <end position="98"/>
    </location>
</feature>
<dbReference type="CDD" id="cd00383">
    <property type="entry name" value="trans_reg_C"/>
    <property type="match status" value="1"/>
</dbReference>